<evidence type="ECO:0000256" key="2">
    <source>
        <dbReference type="ARBA" id="ARBA00009761"/>
    </source>
</evidence>
<dbReference type="Proteomes" id="UP000230002">
    <property type="component" value="Unassembled WGS sequence"/>
</dbReference>
<proteinExistence type="inferred from homology"/>
<accession>A0A2G8RPT5</accession>
<dbReference type="InterPro" id="IPR013970">
    <property type="entry name" value="Rfa2"/>
</dbReference>
<sequence>MADHRSPRVNKALMANYPGQTVRLIAKLITFKDNIAIVEASDGGELEVRLLTDFNHASTYLEVIGQVVDERTIKMAQYVNLGDDVDMKLADQMVQIWHDARFTGVF</sequence>
<comment type="subcellular location">
    <subcellularLocation>
        <location evidence="1">Nucleus</location>
    </subcellularLocation>
</comment>
<evidence type="ECO:0000313" key="5">
    <source>
        <dbReference type="Proteomes" id="UP000230002"/>
    </source>
</evidence>
<dbReference type="AlphaFoldDB" id="A0A2G8RPT5"/>
<dbReference type="GO" id="GO:0006260">
    <property type="term" value="P:DNA replication"/>
    <property type="evidence" value="ECO:0007669"/>
    <property type="project" value="InterPro"/>
</dbReference>
<dbReference type="PANTHER" id="PTHR15114:SF1">
    <property type="entry name" value="REPLICATION PROTEIN A 14 KDA SUBUNIT"/>
    <property type="match status" value="1"/>
</dbReference>
<evidence type="ECO:0008006" key="6">
    <source>
        <dbReference type="Google" id="ProtNLM"/>
    </source>
</evidence>
<dbReference type="GO" id="GO:0005662">
    <property type="term" value="C:DNA replication factor A complex"/>
    <property type="evidence" value="ECO:0007669"/>
    <property type="project" value="TreeGrafter"/>
</dbReference>
<reference evidence="4 5" key="1">
    <citation type="journal article" date="2015" name="Sci. Rep.">
        <title>Chromosome-level genome map provides insights into diverse defense mechanisms in the medicinal fungus Ganoderma sinense.</title>
        <authorList>
            <person name="Zhu Y."/>
            <person name="Xu J."/>
            <person name="Sun C."/>
            <person name="Zhou S."/>
            <person name="Xu H."/>
            <person name="Nelson D.R."/>
            <person name="Qian J."/>
            <person name="Song J."/>
            <person name="Luo H."/>
            <person name="Xiang L."/>
            <person name="Li Y."/>
            <person name="Xu Z."/>
            <person name="Ji A."/>
            <person name="Wang L."/>
            <person name="Lu S."/>
            <person name="Hayward A."/>
            <person name="Sun W."/>
            <person name="Li X."/>
            <person name="Schwartz D.C."/>
            <person name="Wang Y."/>
            <person name="Chen S."/>
        </authorList>
    </citation>
    <scope>NUCLEOTIDE SEQUENCE [LARGE SCALE GENOMIC DNA]</scope>
    <source>
        <strain evidence="4 5">ZZ0214-1</strain>
    </source>
</reference>
<organism evidence="4 5">
    <name type="scientific">Ganoderma sinense ZZ0214-1</name>
    <dbReference type="NCBI Taxonomy" id="1077348"/>
    <lineage>
        <taxon>Eukaryota</taxon>
        <taxon>Fungi</taxon>
        <taxon>Dikarya</taxon>
        <taxon>Basidiomycota</taxon>
        <taxon>Agaricomycotina</taxon>
        <taxon>Agaricomycetes</taxon>
        <taxon>Polyporales</taxon>
        <taxon>Polyporaceae</taxon>
        <taxon>Ganoderma</taxon>
    </lineage>
</organism>
<evidence type="ECO:0000256" key="1">
    <source>
        <dbReference type="ARBA" id="ARBA00004123"/>
    </source>
</evidence>
<dbReference type="InterPro" id="IPR012340">
    <property type="entry name" value="NA-bd_OB-fold"/>
</dbReference>
<dbReference type="GO" id="GO:0006284">
    <property type="term" value="P:base-excision repair"/>
    <property type="evidence" value="ECO:0007669"/>
    <property type="project" value="TreeGrafter"/>
</dbReference>
<keyword evidence="3" id="KW-0539">Nucleus</keyword>
<evidence type="ECO:0000313" key="4">
    <source>
        <dbReference type="EMBL" id="PIL23524.1"/>
    </source>
</evidence>
<protein>
    <recommendedName>
        <fullName evidence="6">Replication factor A protein 3</fullName>
    </recommendedName>
</protein>
<dbReference type="STRING" id="1077348.A0A2G8RPT5"/>
<name>A0A2G8RPT5_9APHY</name>
<keyword evidence="5" id="KW-1185">Reference proteome</keyword>
<evidence type="ECO:0000256" key="3">
    <source>
        <dbReference type="ARBA" id="ARBA00023242"/>
    </source>
</evidence>
<dbReference type="CDD" id="cd04479">
    <property type="entry name" value="RPA3"/>
    <property type="match status" value="1"/>
</dbReference>
<gene>
    <name evidence="4" type="ORF">GSI_14836</name>
</gene>
<dbReference type="GO" id="GO:0000724">
    <property type="term" value="P:double-strand break repair via homologous recombination"/>
    <property type="evidence" value="ECO:0007669"/>
    <property type="project" value="TreeGrafter"/>
</dbReference>
<dbReference type="GO" id="GO:0006298">
    <property type="term" value="P:mismatch repair"/>
    <property type="evidence" value="ECO:0007669"/>
    <property type="project" value="TreeGrafter"/>
</dbReference>
<dbReference type="GO" id="GO:0006289">
    <property type="term" value="P:nucleotide-excision repair"/>
    <property type="evidence" value="ECO:0007669"/>
    <property type="project" value="TreeGrafter"/>
</dbReference>
<comment type="caution">
    <text evidence="4">The sequence shown here is derived from an EMBL/GenBank/DDBJ whole genome shotgun (WGS) entry which is preliminary data.</text>
</comment>
<dbReference type="EMBL" id="AYKW01000068">
    <property type="protein sequence ID" value="PIL23524.1"/>
    <property type="molecule type" value="Genomic_DNA"/>
</dbReference>
<comment type="similarity">
    <text evidence="2">Belongs to the replication factor A protein 3 family.</text>
</comment>
<dbReference type="PANTHER" id="PTHR15114">
    <property type="entry name" value="REPLICATION PROTEIN A3"/>
    <property type="match status" value="1"/>
</dbReference>
<dbReference type="GO" id="GO:0035861">
    <property type="term" value="C:site of double-strand break"/>
    <property type="evidence" value="ECO:0007669"/>
    <property type="project" value="TreeGrafter"/>
</dbReference>
<dbReference type="Gene3D" id="2.40.50.140">
    <property type="entry name" value="Nucleic acid-binding proteins"/>
    <property type="match status" value="1"/>
</dbReference>
<dbReference type="GO" id="GO:0003697">
    <property type="term" value="F:single-stranded DNA binding"/>
    <property type="evidence" value="ECO:0007669"/>
    <property type="project" value="TreeGrafter"/>
</dbReference>
<dbReference type="GO" id="GO:0003684">
    <property type="term" value="F:damaged DNA binding"/>
    <property type="evidence" value="ECO:0007669"/>
    <property type="project" value="TreeGrafter"/>
</dbReference>
<dbReference type="OrthoDB" id="188186at2759"/>
<dbReference type="SUPFAM" id="SSF50249">
    <property type="entry name" value="Nucleic acid-binding proteins"/>
    <property type="match status" value="1"/>
</dbReference>
<dbReference type="Pfam" id="PF08661">
    <property type="entry name" value="Rep_fac-A_3"/>
    <property type="match status" value="1"/>
</dbReference>